<sequence>MTRSPESRSERRAESRSGGRAENRSEGRSGTQAIDRAMAVLRLFIEAEGDIQVSEIVARLGLTPGTAHRVVRALAAEGFLTRNPANDGYYLGSTAILLGQAAQRALGADRVMPLLKQLNGETSESVNLVVRDGEESVVVMRVQSTMPLRFEQHPGARFPLYSTASGKVLMAWAEDAEQYLAGLPAALPGVTARTLATPAEVAEELERTRERGYSIDSEENVEGVSSVGAPVLDGRGLAHAALVVQVPTVRLPPERIAQLAPRLREIACQVAEVLPADRPMRVGRV</sequence>
<dbReference type="EMBL" id="BAAAPE010000013">
    <property type="protein sequence ID" value="GAA2086211.1"/>
    <property type="molecule type" value="Genomic_DNA"/>
</dbReference>
<proteinExistence type="predicted"/>
<keyword evidence="1" id="KW-0805">Transcription regulation</keyword>
<reference evidence="7 8" key="1">
    <citation type="journal article" date="2019" name="Int. J. Syst. Evol. Microbiol.">
        <title>The Global Catalogue of Microorganisms (GCM) 10K type strain sequencing project: providing services to taxonomists for standard genome sequencing and annotation.</title>
        <authorList>
            <consortium name="The Broad Institute Genomics Platform"/>
            <consortium name="The Broad Institute Genome Sequencing Center for Infectious Disease"/>
            <person name="Wu L."/>
            <person name="Ma J."/>
        </authorList>
    </citation>
    <scope>NUCLEOTIDE SEQUENCE [LARGE SCALE GENOMIC DNA]</scope>
    <source>
        <strain evidence="7 8">JCM 15478</strain>
    </source>
</reference>
<keyword evidence="7" id="KW-0067">ATP-binding</keyword>
<feature type="domain" description="HTH iclR-type" evidence="5">
    <location>
        <begin position="31"/>
        <end position="93"/>
    </location>
</feature>
<feature type="region of interest" description="Disordered" evidence="4">
    <location>
        <begin position="1"/>
        <end position="30"/>
    </location>
</feature>
<feature type="domain" description="IclR-ED" evidence="6">
    <location>
        <begin position="94"/>
        <end position="276"/>
    </location>
</feature>
<evidence type="ECO:0000313" key="8">
    <source>
        <dbReference type="Proteomes" id="UP001500016"/>
    </source>
</evidence>
<dbReference type="SUPFAM" id="SSF46785">
    <property type="entry name" value="Winged helix' DNA-binding domain"/>
    <property type="match status" value="1"/>
</dbReference>
<accession>A0ABN2W974</accession>
<dbReference type="SUPFAM" id="SSF55781">
    <property type="entry name" value="GAF domain-like"/>
    <property type="match status" value="1"/>
</dbReference>
<keyword evidence="7" id="KW-0547">Nucleotide-binding</keyword>
<dbReference type="RefSeq" id="WP_344531386.1">
    <property type="nucleotide sequence ID" value="NZ_BAAAPE010000013.1"/>
</dbReference>
<keyword evidence="8" id="KW-1185">Reference proteome</keyword>
<dbReference type="InterPro" id="IPR036388">
    <property type="entry name" value="WH-like_DNA-bd_sf"/>
</dbReference>
<evidence type="ECO:0000259" key="5">
    <source>
        <dbReference type="PROSITE" id="PS51077"/>
    </source>
</evidence>
<dbReference type="SMART" id="SM00346">
    <property type="entry name" value="HTH_ICLR"/>
    <property type="match status" value="1"/>
</dbReference>
<feature type="compositionally biased region" description="Basic and acidic residues" evidence="4">
    <location>
        <begin position="1"/>
        <end position="27"/>
    </location>
</feature>
<dbReference type="Gene3D" id="3.30.450.40">
    <property type="match status" value="1"/>
</dbReference>
<dbReference type="InterPro" id="IPR014757">
    <property type="entry name" value="Tscrpt_reg_IclR_C"/>
</dbReference>
<dbReference type="Proteomes" id="UP001500016">
    <property type="component" value="Unassembled WGS sequence"/>
</dbReference>
<evidence type="ECO:0000256" key="1">
    <source>
        <dbReference type="ARBA" id="ARBA00023015"/>
    </source>
</evidence>
<evidence type="ECO:0000256" key="2">
    <source>
        <dbReference type="ARBA" id="ARBA00023125"/>
    </source>
</evidence>
<dbReference type="PROSITE" id="PS51078">
    <property type="entry name" value="ICLR_ED"/>
    <property type="match status" value="1"/>
</dbReference>
<comment type="caution">
    <text evidence="7">The sequence shown here is derived from an EMBL/GenBank/DDBJ whole genome shotgun (WGS) entry which is preliminary data.</text>
</comment>
<dbReference type="InterPro" id="IPR050707">
    <property type="entry name" value="HTH_MetabolicPath_Reg"/>
</dbReference>
<keyword evidence="3" id="KW-0804">Transcription</keyword>
<evidence type="ECO:0000256" key="3">
    <source>
        <dbReference type="ARBA" id="ARBA00023163"/>
    </source>
</evidence>
<dbReference type="InterPro" id="IPR029016">
    <property type="entry name" value="GAF-like_dom_sf"/>
</dbReference>
<organism evidence="7 8">
    <name type="scientific">Streptomyces albiaxialis</name>
    <dbReference type="NCBI Taxonomy" id="329523"/>
    <lineage>
        <taxon>Bacteria</taxon>
        <taxon>Bacillati</taxon>
        <taxon>Actinomycetota</taxon>
        <taxon>Actinomycetes</taxon>
        <taxon>Kitasatosporales</taxon>
        <taxon>Streptomycetaceae</taxon>
        <taxon>Streptomyces</taxon>
    </lineage>
</organism>
<dbReference type="PANTHER" id="PTHR30136">
    <property type="entry name" value="HELIX-TURN-HELIX TRANSCRIPTIONAL REGULATOR, ICLR FAMILY"/>
    <property type="match status" value="1"/>
</dbReference>
<dbReference type="Gene3D" id="1.10.10.10">
    <property type="entry name" value="Winged helix-like DNA-binding domain superfamily/Winged helix DNA-binding domain"/>
    <property type="match status" value="1"/>
</dbReference>
<name>A0ABN2W974_9ACTN</name>
<dbReference type="PROSITE" id="PS51077">
    <property type="entry name" value="HTH_ICLR"/>
    <property type="match status" value="1"/>
</dbReference>
<dbReference type="GO" id="GO:0003677">
    <property type="term" value="F:DNA binding"/>
    <property type="evidence" value="ECO:0007669"/>
    <property type="project" value="UniProtKB-KW"/>
</dbReference>
<gene>
    <name evidence="7" type="primary">kdgR</name>
    <name evidence="7" type="ORF">GCM10009801_48490</name>
</gene>
<evidence type="ECO:0000256" key="4">
    <source>
        <dbReference type="SAM" id="MobiDB-lite"/>
    </source>
</evidence>
<dbReference type="InterPro" id="IPR005471">
    <property type="entry name" value="Tscrpt_reg_IclR_N"/>
</dbReference>
<dbReference type="InterPro" id="IPR036390">
    <property type="entry name" value="WH_DNA-bd_sf"/>
</dbReference>
<keyword evidence="2 7" id="KW-0238">DNA-binding</keyword>
<dbReference type="GO" id="GO:0005524">
    <property type="term" value="F:ATP binding"/>
    <property type="evidence" value="ECO:0007669"/>
    <property type="project" value="UniProtKB-KW"/>
</dbReference>
<dbReference type="PANTHER" id="PTHR30136:SF24">
    <property type="entry name" value="HTH-TYPE TRANSCRIPTIONAL REPRESSOR ALLR"/>
    <property type="match status" value="1"/>
</dbReference>
<dbReference type="Pfam" id="PF01614">
    <property type="entry name" value="IclR_C"/>
    <property type="match status" value="1"/>
</dbReference>
<evidence type="ECO:0000313" key="7">
    <source>
        <dbReference type="EMBL" id="GAA2086211.1"/>
    </source>
</evidence>
<protein>
    <submittedName>
        <fullName evidence="7">DNA-binding transcriptional regulator KdgR</fullName>
    </submittedName>
</protein>
<evidence type="ECO:0000259" key="6">
    <source>
        <dbReference type="PROSITE" id="PS51078"/>
    </source>
</evidence>
<dbReference type="Pfam" id="PF09339">
    <property type="entry name" value="HTH_IclR"/>
    <property type="match status" value="1"/>
</dbReference>